<dbReference type="Pfam" id="PF00686">
    <property type="entry name" value="CBM_20"/>
    <property type="match status" value="1"/>
</dbReference>
<dbReference type="InterPro" id="IPR017853">
    <property type="entry name" value="GH"/>
</dbReference>
<gene>
    <name evidence="16" type="ORF">D9619_009322</name>
</gene>
<dbReference type="InterPro" id="IPR006048">
    <property type="entry name" value="A-amylase/branching_C"/>
</dbReference>
<keyword evidence="5" id="KW-0479">Metal-binding</keyword>
<accession>A0A8H5BW95</accession>
<dbReference type="GO" id="GO:2001070">
    <property type="term" value="F:starch binding"/>
    <property type="evidence" value="ECO:0007669"/>
    <property type="project" value="InterPro"/>
</dbReference>
<evidence type="ECO:0000256" key="14">
    <source>
        <dbReference type="RuleBase" id="RU361134"/>
    </source>
</evidence>
<dbReference type="Proteomes" id="UP000567179">
    <property type="component" value="Unassembled WGS sequence"/>
</dbReference>
<dbReference type="InterPro" id="IPR006046">
    <property type="entry name" value="Alpha_amylase"/>
</dbReference>
<name>A0A8H5BW95_9AGAR</name>
<dbReference type="SUPFAM" id="SSF49452">
    <property type="entry name" value="Starch-binding domain-like"/>
    <property type="match status" value="1"/>
</dbReference>
<dbReference type="FunFam" id="2.60.40.10:FF:000552">
    <property type="entry name" value="Related to glucoamylase"/>
    <property type="match status" value="1"/>
</dbReference>
<evidence type="ECO:0000256" key="6">
    <source>
        <dbReference type="ARBA" id="ARBA00022729"/>
    </source>
</evidence>
<dbReference type="OrthoDB" id="550577at2759"/>
<dbReference type="InterPro" id="IPR031319">
    <property type="entry name" value="A-amylase_C"/>
</dbReference>
<evidence type="ECO:0000313" key="16">
    <source>
        <dbReference type="EMBL" id="KAF5329512.1"/>
    </source>
</evidence>
<dbReference type="EC" id="3.2.1.1" evidence="4 14"/>
<dbReference type="CDD" id="cd11317">
    <property type="entry name" value="AmyAc_bac_euk_AmyA"/>
    <property type="match status" value="1"/>
</dbReference>
<evidence type="ECO:0000256" key="9">
    <source>
        <dbReference type="ARBA" id="ARBA00023180"/>
    </source>
</evidence>
<dbReference type="InterPro" id="IPR013784">
    <property type="entry name" value="Carb-bd-like_fold"/>
</dbReference>
<keyword evidence="11 14" id="KW-0326">Glycosidase</keyword>
<dbReference type="Gene3D" id="2.60.40.1180">
    <property type="entry name" value="Golgi alpha-mannosidase II"/>
    <property type="match status" value="1"/>
</dbReference>
<evidence type="ECO:0000256" key="13">
    <source>
        <dbReference type="RuleBase" id="RU003615"/>
    </source>
</evidence>
<keyword evidence="10 14" id="KW-0119">Carbohydrate metabolism</keyword>
<dbReference type="Gene3D" id="2.60.40.10">
    <property type="entry name" value="Immunoglobulins"/>
    <property type="match status" value="1"/>
</dbReference>
<comment type="similarity">
    <text evidence="3 13">Belongs to the glycosyl hydrolase 13 family.</text>
</comment>
<evidence type="ECO:0000256" key="1">
    <source>
        <dbReference type="ARBA" id="ARBA00000548"/>
    </source>
</evidence>
<keyword evidence="9" id="KW-0325">Glycoprotein</keyword>
<evidence type="ECO:0000256" key="2">
    <source>
        <dbReference type="ARBA" id="ARBA00001913"/>
    </source>
</evidence>
<evidence type="ECO:0000256" key="7">
    <source>
        <dbReference type="ARBA" id="ARBA00022801"/>
    </source>
</evidence>
<dbReference type="EMBL" id="JAACJJ010000002">
    <property type="protein sequence ID" value="KAF5329512.1"/>
    <property type="molecule type" value="Genomic_DNA"/>
</dbReference>
<dbReference type="PANTHER" id="PTHR43447">
    <property type="entry name" value="ALPHA-AMYLASE"/>
    <property type="match status" value="1"/>
</dbReference>
<evidence type="ECO:0000259" key="15">
    <source>
        <dbReference type="PROSITE" id="PS51166"/>
    </source>
</evidence>
<comment type="cofactor">
    <cofactor evidence="2">
        <name>Ca(2+)</name>
        <dbReference type="ChEBI" id="CHEBI:29108"/>
    </cofactor>
</comment>
<dbReference type="PROSITE" id="PS51166">
    <property type="entry name" value="CBM20"/>
    <property type="match status" value="1"/>
</dbReference>
<dbReference type="Gene3D" id="3.20.20.80">
    <property type="entry name" value="Glycosidases"/>
    <property type="match status" value="1"/>
</dbReference>
<evidence type="ECO:0000256" key="5">
    <source>
        <dbReference type="ARBA" id="ARBA00022723"/>
    </source>
</evidence>
<dbReference type="InterPro" id="IPR013783">
    <property type="entry name" value="Ig-like_fold"/>
</dbReference>
<evidence type="ECO:0000256" key="4">
    <source>
        <dbReference type="ARBA" id="ARBA00012595"/>
    </source>
</evidence>
<organism evidence="16 17">
    <name type="scientific">Psilocybe cf. subviscida</name>
    <dbReference type="NCBI Taxonomy" id="2480587"/>
    <lineage>
        <taxon>Eukaryota</taxon>
        <taxon>Fungi</taxon>
        <taxon>Dikarya</taxon>
        <taxon>Basidiomycota</taxon>
        <taxon>Agaricomycotina</taxon>
        <taxon>Agaricomycetes</taxon>
        <taxon>Agaricomycetidae</taxon>
        <taxon>Agaricales</taxon>
        <taxon>Agaricineae</taxon>
        <taxon>Strophariaceae</taxon>
        <taxon>Psilocybe</taxon>
    </lineage>
</organism>
<dbReference type="GO" id="GO:0000272">
    <property type="term" value="P:polysaccharide catabolic process"/>
    <property type="evidence" value="ECO:0007669"/>
    <property type="project" value="UniProtKB-KW"/>
</dbReference>
<keyword evidence="17" id="KW-1185">Reference proteome</keyword>
<keyword evidence="7 14" id="KW-0378">Hydrolase</keyword>
<sequence length="606" mass="64339">MSLCRGGSYFHLDANVNLIHAAFQKLFVLIGVLPVVLANATQNGTIDTRSPSGTKNVIIQMFQWNWDSIAAECTNFIGPAGYGFVQVSPPAEHISGLQWWTDYQPVSYILTSKRGNRSQFANMINACHAAGVKVIVDTVFNHMAGIDSGTGVAGSSFTHYNYPGIYQNQDFHHCGLEPGDDIVNYTNRLEVQTCELENLADLATETEYVRGRLAQYGNDLLSLGVDGMRLDAAKHIAASDISNILGRLSRQPYITQEVIFGSGEAVQPSEYVGNGDVQEFRYMSALKNAFSGGGISSLQNLDSQGWIAGSQANVFVTNHDTERNGNSLNYQSPSNTYITAMIFSLAHPYGTPSILSSYSFSTTDDGAPNGGSGSCSATGGSGGWLCQHRFVAITGMVGFRNTVGSAALTNWVSPQSQLIAFGRGSIGFVAINNADSSWTATFSTSLPSGTYCDIITGKVSSKSCTGSQLSVSGGVLCATVPARSAVAIHTGQLLSSTPSSSICAPTSTPSTVSVTFQETATTTFGENIFLVGSISQLGSWAPASSIALSSATYPVWSLTVSLPAGATFQYKFIRKETDGSVVWESDPNRQVTLGTAASQTISSTWR</sequence>
<dbReference type="CDD" id="cd05811">
    <property type="entry name" value="CBM20_glucoamylase"/>
    <property type="match status" value="1"/>
</dbReference>
<dbReference type="PRINTS" id="PR00110">
    <property type="entry name" value="ALPHAAMYLASE"/>
</dbReference>
<dbReference type="SMART" id="SM00632">
    <property type="entry name" value="Aamy_C"/>
    <property type="match status" value="1"/>
</dbReference>
<feature type="domain" description="CBM20" evidence="15">
    <location>
        <begin position="506"/>
        <end position="606"/>
    </location>
</feature>
<evidence type="ECO:0000256" key="10">
    <source>
        <dbReference type="ARBA" id="ARBA00023277"/>
    </source>
</evidence>
<dbReference type="SMART" id="SM00642">
    <property type="entry name" value="Aamy"/>
    <property type="match status" value="1"/>
</dbReference>
<protein>
    <recommendedName>
        <fullName evidence="4 14">Alpha-amylase</fullName>
        <ecNumber evidence="4 14">3.2.1.1</ecNumber>
    </recommendedName>
</protein>
<dbReference type="SUPFAM" id="SSF51011">
    <property type="entry name" value="Glycosyl hydrolase domain"/>
    <property type="match status" value="1"/>
</dbReference>
<keyword evidence="12" id="KW-0624">Polysaccharide degradation</keyword>
<keyword evidence="6" id="KW-0732">Signal</keyword>
<evidence type="ECO:0000256" key="3">
    <source>
        <dbReference type="ARBA" id="ARBA00008061"/>
    </source>
</evidence>
<dbReference type="GO" id="GO:0046872">
    <property type="term" value="F:metal ion binding"/>
    <property type="evidence" value="ECO:0007669"/>
    <property type="project" value="UniProtKB-KW"/>
</dbReference>
<proteinExistence type="inferred from homology"/>
<evidence type="ECO:0000256" key="8">
    <source>
        <dbReference type="ARBA" id="ARBA00022837"/>
    </source>
</evidence>
<evidence type="ECO:0000256" key="12">
    <source>
        <dbReference type="ARBA" id="ARBA00023326"/>
    </source>
</evidence>
<reference evidence="16 17" key="1">
    <citation type="journal article" date="2020" name="ISME J.">
        <title>Uncovering the hidden diversity of litter-decomposition mechanisms in mushroom-forming fungi.</title>
        <authorList>
            <person name="Floudas D."/>
            <person name="Bentzer J."/>
            <person name="Ahren D."/>
            <person name="Johansson T."/>
            <person name="Persson P."/>
            <person name="Tunlid A."/>
        </authorList>
    </citation>
    <scope>NUCLEOTIDE SEQUENCE [LARGE SCALE GENOMIC DNA]</scope>
    <source>
        <strain evidence="16 17">CBS 101986</strain>
    </source>
</reference>
<dbReference type="SMART" id="SM01065">
    <property type="entry name" value="CBM_2"/>
    <property type="match status" value="1"/>
</dbReference>
<dbReference type="InterPro" id="IPR013780">
    <property type="entry name" value="Glyco_hydro_b"/>
</dbReference>
<dbReference type="InterPro" id="IPR002044">
    <property type="entry name" value="CBM20"/>
</dbReference>
<dbReference type="GO" id="GO:0004556">
    <property type="term" value="F:alpha-amylase activity"/>
    <property type="evidence" value="ECO:0007669"/>
    <property type="project" value="UniProtKB-UniRule"/>
</dbReference>
<dbReference type="SUPFAM" id="SSF51445">
    <property type="entry name" value="(Trans)glycosidases"/>
    <property type="match status" value="1"/>
</dbReference>
<dbReference type="AlphaFoldDB" id="A0A8H5BW95"/>
<evidence type="ECO:0000313" key="17">
    <source>
        <dbReference type="Proteomes" id="UP000567179"/>
    </source>
</evidence>
<dbReference type="Pfam" id="PF02806">
    <property type="entry name" value="Alpha-amylase_C"/>
    <property type="match status" value="1"/>
</dbReference>
<evidence type="ECO:0000256" key="11">
    <source>
        <dbReference type="ARBA" id="ARBA00023295"/>
    </source>
</evidence>
<dbReference type="InterPro" id="IPR034836">
    <property type="entry name" value="CBM20_glucoamylase"/>
</dbReference>
<keyword evidence="8" id="KW-0106">Calcium</keyword>
<dbReference type="Pfam" id="PF00128">
    <property type="entry name" value="Alpha-amylase"/>
    <property type="match status" value="1"/>
</dbReference>
<comment type="catalytic activity">
    <reaction evidence="1 14">
        <text>Endohydrolysis of (1-&gt;4)-alpha-D-glucosidic linkages in polysaccharides containing three or more (1-&gt;4)-alpha-linked D-glucose units.</text>
        <dbReference type="EC" id="3.2.1.1"/>
    </reaction>
</comment>
<comment type="caution">
    <text evidence="16">The sequence shown here is derived from an EMBL/GenBank/DDBJ whole genome shotgun (WGS) entry which is preliminary data.</text>
</comment>
<dbReference type="InterPro" id="IPR006047">
    <property type="entry name" value="GH13_cat_dom"/>
</dbReference>